<accession>A0A4S8WJY4</accession>
<evidence type="ECO:0000313" key="2">
    <source>
        <dbReference type="Proteomes" id="UP000308014"/>
    </source>
</evidence>
<organism evidence="1 2">
    <name type="scientific">Aureobasidium pullulans</name>
    <name type="common">Black yeast</name>
    <name type="synonym">Pullularia pullulans</name>
    <dbReference type="NCBI Taxonomy" id="5580"/>
    <lineage>
        <taxon>Eukaryota</taxon>
        <taxon>Fungi</taxon>
        <taxon>Dikarya</taxon>
        <taxon>Ascomycota</taxon>
        <taxon>Pezizomycotina</taxon>
        <taxon>Dothideomycetes</taxon>
        <taxon>Dothideomycetidae</taxon>
        <taxon>Dothideales</taxon>
        <taxon>Saccotheciaceae</taxon>
        <taxon>Aureobasidium</taxon>
    </lineage>
</organism>
<proteinExistence type="predicted"/>
<gene>
    <name evidence="1" type="ORF">D6D24_00146</name>
</gene>
<reference evidence="1 2" key="1">
    <citation type="submission" date="2018-10" db="EMBL/GenBank/DDBJ databases">
        <title>Fifty Aureobasidium pullulans genomes reveal a recombining polyextremotolerant generalist.</title>
        <authorList>
            <person name="Gostincar C."/>
            <person name="Turk M."/>
            <person name="Zajc J."/>
            <person name="Gunde-Cimerman N."/>
        </authorList>
    </citation>
    <scope>NUCLEOTIDE SEQUENCE [LARGE SCALE GENOMIC DNA]</scope>
    <source>
        <strain evidence="1 2">EXF-11318</strain>
    </source>
</reference>
<dbReference type="EMBL" id="QZAJ01000002">
    <property type="protein sequence ID" value="THW24240.1"/>
    <property type="molecule type" value="Genomic_DNA"/>
</dbReference>
<dbReference type="Proteomes" id="UP000308014">
    <property type="component" value="Unassembled WGS sequence"/>
</dbReference>
<dbReference type="AlphaFoldDB" id="A0A4S8WJY4"/>
<comment type="caution">
    <text evidence="1">The sequence shown here is derived from an EMBL/GenBank/DDBJ whole genome shotgun (WGS) entry which is preliminary data.</text>
</comment>
<sequence length="97" mass="10819">MTAGQVCLLLVTNDEVKEWNSRPTRGLGPELKRNRTLGVRLSYTRRYGRVAVWVTISLDISVDACGLIGAVVLHCSGDPSRKENKDHSLYSTCQSWL</sequence>
<name>A0A4S8WJY4_AURPU</name>
<evidence type="ECO:0000313" key="1">
    <source>
        <dbReference type="EMBL" id="THW24240.1"/>
    </source>
</evidence>
<protein>
    <submittedName>
        <fullName evidence="1">Uncharacterized protein</fullName>
    </submittedName>
</protein>